<feature type="compositionally biased region" description="Basic and acidic residues" evidence="1">
    <location>
        <begin position="399"/>
        <end position="413"/>
    </location>
</feature>
<organism evidence="2 3">
    <name type="scientific">Arctia plantaginis</name>
    <name type="common">Wood tiger moth</name>
    <name type="synonym">Phalaena plantaginis</name>
    <dbReference type="NCBI Taxonomy" id="874455"/>
    <lineage>
        <taxon>Eukaryota</taxon>
        <taxon>Metazoa</taxon>
        <taxon>Ecdysozoa</taxon>
        <taxon>Arthropoda</taxon>
        <taxon>Hexapoda</taxon>
        <taxon>Insecta</taxon>
        <taxon>Pterygota</taxon>
        <taxon>Neoptera</taxon>
        <taxon>Endopterygota</taxon>
        <taxon>Lepidoptera</taxon>
        <taxon>Glossata</taxon>
        <taxon>Ditrysia</taxon>
        <taxon>Noctuoidea</taxon>
        <taxon>Erebidae</taxon>
        <taxon>Arctiinae</taxon>
        <taxon>Arctia</taxon>
    </lineage>
</organism>
<feature type="region of interest" description="Disordered" evidence="1">
    <location>
        <begin position="387"/>
        <end position="413"/>
    </location>
</feature>
<feature type="region of interest" description="Disordered" evidence="1">
    <location>
        <begin position="315"/>
        <end position="336"/>
    </location>
</feature>
<dbReference type="Proteomes" id="UP000494256">
    <property type="component" value="Unassembled WGS sequence"/>
</dbReference>
<comment type="caution">
    <text evidence="2">The sequence shown here is derived from an EMBL/GenBank/DDBJ whole genome shotgun (WGS) entry which is preliminary data.</text>
</comment>
<evidence type="ECO:0000313" key="3">
    <source>
        <dbReference type="Proteomes" id="UP000494256"/>
    </source>
</evidence>
<proteinExistence type="predicted"/>
<feature type="compositionally biased region" description="Basic and acidic residues" evidence="1">
    <location>
        <begin position="319"/>
        <end position="336"/>
    </location>
</feature>
<sequence>MSSRETEDLHLSLLKQLLDADGLECVRTPSGSLEESLDEGQTEELGPESVPEEAHVELTQTQEEEVAHPEAVREEEPEIFPSPSLRRLLPDKVRQIEAENRIHVLPASFKTEIDPQAIPRILSTPQQRYIEILGDLVGCTMYRTSLAEYWFLDTMANLLRRAQRDELNRQTQAVLILWFCEWMKEMQHFDEASRPRMLKRFKDNMLAVAGHIVDTQQIPTPEDVGVYYMAKEAPVVAKPTASSPVEPMPSVTFEWAAYQCSLIDLTKIIHYIFDLFSTDYQYDLVRSIFTYSPDYIHIDMPYQIQNPKKMYAPLKAKPPKKEAKKAEVKPKGKKKDDTPISLEYIALMELKAREEKCLEELEQTEREQWNRKSHILPLQFATTDELFDKYWPPPTPPPEPEKEPEPKPKGKKK</sequence>
<feature type="region of interest" description="Disordered" evidence="1">
    <location>
        <begin position="27"/>
        <end position="79"/>
    </location>
</feature>
<dbReference type="EMBL" id="CADEBD010000279">
    <property type="protein sequence ID" value="CAB3227763.1"/>
    <property type="molecule type" value="Genomic_DNA"/>
</dbReference>
<dbReference type="OrthoDB" id="300500at2759"/>
<evidence type="ECO:0000256" key="1">
    <source>
        <dbReference type="SAM" id="MobiDB-lite"/>
    </source>
</evidence>
<gene>
    <name evidence="2" type="ORF">APLA_LOCUS3245</name>
</gene>
<protein>
    <submittedName>
        <fullName evidence="2">Uncharacterized protein</fullName>
    </submittedName>
</protein>
<accession>A0A8S0Z4M2</accession>
<name>A0A8S0Z4M2_ARCPL</name>
<reference evidence="2 3" key="1">
    <citation type="submission" date="2020-04" db="EMBL/GenBank/DDBJ databases">
        <authorList>
            <person name="Wallbank WR R."/>
            <person name="Pardo Diaz C."/>
            <person name="Kozak K."/>
            <person name="Martin S."/>
            <person name="Jiggins C."/>
            <person name="Moest M."/>
            <person name="Warren A I."/>
            <person name="Byers J.R.P. K."/>
            <person name="Montejo-Kovacevich G."/>
            <person name="Yen C E."/>
        </authorList>
    </citation>
    <scope>NUCLEOTIDE SEQUENCE [LARGE SCALE GENOMIC DNA]</scope>
</reference>
<evidence type="ECO:0000313" key="2">
    <source>
        <dbReference type="EMBL" id="CAB3227763.1"/>
    </source>
</evidence>
<dbReference type="AlphaFoldDB" id="A0A8S0Z4M2"/>
<feature type="compositionally biased region" description="Basic and acidic residues" evidence="1">
    <location>
        <begin position="65"/>
        <end position="74"/>
    </location>
</feature>
<feature type="compositionally biased region" description="Acidic residues" evidence="1">
    <location>
        <begin position="35"/>
        <end position="46"/>
    </location>
</feature>